<dbReference type="InterPro" id="IPR007246">
    <property type="entry name" value="Gaa1"/>
</dbReference>
<evidence type="ECO:0000256" key="13">
    <source>
        <dbReference type="SAM" id="MobiDB-lite"/>
    </source>
</evidence>
<evidence type="ECO:0000256" key="4">
    <source>
        <dbReference type="ARBA" id="ARBA00022989"/>
    </source>
</evidence>
<evidence type="ECO:0000256" key="14">
    <source>
        <dbReference type="SAM" id="Phobius"/>
    </source>
</evidence>
<dbReference type="AlphaFoldDB" id="A0AAN9VN43"/>
<dbReference type="PANTHER" id="PTHR13304">
    <property type="entry name" value="GLYCOSYLPHOSPHATIDYLINOSITOL ANCHOR ATTACHMENT 1 PROTEIN"/>
    <property type="match status" value="1"/>
</dbReference>
<dbReference type="Pfam" id="PF04114">
    <property type="entry name" value="Gaa1"/>
    <property type="match status" value="1"/>
</dbReference>
<protein>
    <recommendedName>
        <fullName evidence="11">GPI-anchor transamidase component GPAA1</fullName>
    </recommendedName>
    <alternativeName>
        <fullName evidence="8">GAA1 protein homolog</fullName>
    </alternativeName>
    <alternativeName>
        <fullName evidence="12">Glycosylphosphatidylinositol anchor attachment 1 protein</fullName>
    </alternativeName>
</protein>
<evidence type="ECO:0000256" key="10">
    <source>
        <dbReference type="ARBA" id="ARBA00093557"/>
    </source>
</evidence>
<dbReference type="PANTHER" id="PTHR13304:SF0">
    <property type="entry name" value="GLYCOSYLPHOSPHATIDYLINOSITOL ANCHOR ATTACHMENT 1 PROTEIN"/>
    <property type="match status" value="1"/>
</dbReference>
<evidence type="ECO:0000256" key="2">
    <source>
        <dbReference type="ARBA" id="ARBA00022692"/>
    </source>
</evidence>
<evidence type="ECO:0000256" key="7">
    <source>
        <dbReference type="ARBA" id="ARBA00023180"/>
    </source>
</evidence>
<sequence>MGLLTDPGAGRGKLTMMLEAHHGRLCIVLYLCGVVYFALLAHEHFSAATYFSENALLPGLVESEYDEDHSAKKFLVELKDEGSRYPDSMPYSWLLAKFGQMGLETYTHNFTLEYPLGPGSQYRGKNVYAILRAPRGASTEAVVLSTPYRPPSSAHPTTHPGIALLLSLAKFFRRQKYWAKDLIFLVTEHEQLGTQAWVEAYHQASSGHPGVLKHGDLPARAGAIQAAVNLELRSDRISHIDVKVEGLNGQLPNLDLVNLVHRLCAMESVRHTFKNRDNANYADPWRQWSYSFRTMMSMVFTQATGMTNGNHGLFHRFGIEAVTLEGFERRTAGGPPMFYQMGRVVEGICRSLNNLLERFHQSFFFYLLSATDRYISIGAYMPSLGLMCGALLIRAFSLWLRMSSEESAQASNHESNESKDEDELTKEVDQKEGNINDDKFVDEKIEDTTEISEKEESTISDVKEKLGLHGGPVLVVVGGLVLAAHVLGVMAVNLPVFVTRFAVTTWNIPTVDCVWIGSIVFSVLLVGAATIIARMVAINPDVPILLNIAALLELATLLLAVAMHNFSLALVCGMLCTPIALGIGTFKRWWLRGAVRILWLLVHPLSLLSLAVLLAARTNFPEESLMGLLSRTNLAARQALLLTVVDSLVYGSWAFNVAAGTFLPTWLLLWVAS</sequence>
<keyword evidence="4 14" id="KW-1133">Transmembrane helix</keyword>
<comment type="caution">
    <text evidence="15">The sequence shown here is derived from an EMBL/GenBank/DDBJ whole genome shotgun (WGS) entry which is preliminary data.</text>
</comment>
<feature type="region of interest" description="Disordered" evidence="13">
    <location>
        <begin position="409"/>
        <end position="429"/>
    </location>
</feature>
<comment type="subcellular location">
    <subcellularLocation>
        <location evidence="1">Endoplasmic reticulum membrane</location>
        <topology evidence="1">Multi-pass membrane protein</topology>
    </subcellularLocation>
</comment>
<dbReference type="PIRSF" id="PIRSF036762">
    <property type="entry name" value="GAA1"/>
    <property type="match status" value="1"/>
</dbReference>
<dbReference type="FunFam" id="3.40.630.10:FF:000047">
    <property type="entry name" value="Glycosylphosphatidylinositol anchor attachment 1 protein"/>
    <property type="match status" value="1"/>
</dbReference>
<gene>
    <name evidence="15" type="ORF">R5R35_005680</name>
</gene>
<comment type="function">
    <text evidence="9">Component of the glycosylphosphatidylinositol-anchor (GPI-anchor) transamidase (GPI-T) complex that catalyzes the formation of the linkage between a proprotein and a GPI-anchor and participates in GPI anchored protein biosynthesis. Binds GPI-anchor.</text>
</comment>
<evidence type="ECO:0000313" key="16">
    <source>
        <dbReference type="Proteomes" id="UP001378592"/>
    </source>
</evidence>
<evidence type="ECO:0000256" key="3">
    <source>
        <dbReference type="ARBA" id="ARBA00022824"/>
    </source>
</evidence>
<keyword evidence="5 14" id="KW-0472">Membrane</keyword>
<dbReference type="Gene3D" id="3.40.630.10">
    <property type="entry name" value="Zn peptidases"/>
    <property type="match status" value="1"/>
</dbReference>
<feature type="transmembrane region" description="Helical" evidence="14">
    <location>
        <begin position="598"/>
        <end position="616"/>
    </location>
</feature>
<keyword evidence="16" id="KW-1185">Reference proteome</keyword>
<feature type="transmembrane region" description="Helical" evidence="14">
    <location>
        <begin position="473"/>
        <end position="494"/>
    </location>
</feature>
<evidence type="ECO:0000256" key="5">
    <source>
        <dbReference type="ARBA" id="ARBA00023136"/>
    </source>
</evidence>
<evidence type="ECO:0000256" key="6">
    <source>
        <dbReference type="ARBA" id="ARBA00023157"/>
    </source>
</evidence>
<evidence type="ECO:0000256" key="11">
    <source>
        <dbReference type="ARBA" id="ARBA00093619"/>
    </source>
</evidence>
<evidence type="ECO:0000256" key="1">
    <source>
        <dbReference type="ARBA" id="ARBA00004477"/>
    </source>
</evidence>
<feature type="transmembrane region" description="Helical" evidence="14">
    <location>
        <begin position="21"/>
        <end position="41"/>
    </location>
</feature>
<comment type="subunit">
    <text evidence="10">Heteropentamer. Part of the GPI-anchor transamidase complex, consisting of PIGK, PIGT, PIGS, PIGU and GAA1. Interacts with PIGK.</text>
</comment>
<dbReference type="Proteomes" id="UP001378592">
    <property type="component" value="Unassembled WGS sequence"/>
</dbReference>
<dbReference type="GO" id="GO:0016255">
    <property type="term" value="P:attachment of GPI anchor to protein"/>
    <property type="evidence" value="ECO:0007669"/>
    <property type="project" value="TreeGrafter"/>
</dbReference>
<keyword evidence="6" id="KW-1015">Disulfide bond</keyword>
<feature type="transmembrane region" description="Helical" evidence="14">
    <location>
        <begin position="650"/>
        <end position="672"/>
    </location>
</feature>
<feature type="transmembrane region" description="Helical" evidence="14">
    <location>
        <begin position="568"/>
        <end position="586"/>
    </location>
</feature>
<evidence type="ECO:0000256" key="9">
    <source>
        <dbReference type="ARBA" id="ARBA00093336"/>
    </source>
</evidence>
<proteinExistence type="predicted"/>
<dbReference type="GO" id="GO:0042765">
    <property type="term" value="C:GPI-anchor transamidase complex"/>
    <property type="evidence" value="ECO:0007669"/>
    <property type="project" value="InterPro"/>
</dbReference>
<evidence type="ECO:0000256" key="12">
    <source>
        <dbReference type="ARBA" id="ARBA00093661"/>
    </source>
</evidence>
<name>A0AAN9VN43_9ORTH</name>
<evidence type="ECO:0000256" key="8">
    <source>
        <dbReference type="ARBA" id="ARBA00083563"/>
    </source>
</evidence>
<evidence type="ECO:0000313" key="15">
    <source>
        <dbReference type="EMBL" id="KAK7867038.1"/>
    </source>
</evidence>
<feature type="transmembrane region" description="Helical" evidence="14">
    <location>
        <begin position="544"/>
        <end position="562"/>
    </location>
</feature>
<feature type="transmembrane region" description="Helical" evidence="14">
    <location>
        <begin position="374"/>
        <end position="393"/>
    </location>
</feature>
<organism evidence="15 16">
    <name type="scientific">Gryllus longicercus</name>
    <dbReference type="NCBI Taxonomy" id="2509291"/>
    <lineage>
        <taxon>Eukaryota</taxon>
        <taxon>Metazoa</taxon>
        <taxon>Ecdysozoa</taxon>
        <taxon>Arthropoda</taxon>
        <taxon>Hexapoda</taxon>
        <taxon>Insecta</taxon>
        <taxon>Pterygota</taxon>
        <taxon>Neoptera</taxon>
        <taxon>Polyneoptera</taxon>
        <taxon>Orthoptera</taxon>
        <taxon>Ensifera</taxon>
        <taxon>Gryllidea</taxon>
        <taxon>Grylloidea</taxon>
        <taxon>Gryllidae</taxon>
        <taxon>Gryllinae</taxon>
        <taxon>Gryllus</taxon>
    </lineage>
</organism>
<keyword evidence="2 14" id="KW-0812">Transmembrane</keyword>
<dbReference type="EMBL" id="JAZDUA010000128">
    <property type="protein sequence ID" value="KAK7867038.1"/>
    <property type="molecule type" value="Genomic_DNA"/>
</dbReference>
<feature type="transmembrane region" description="Helical" evidence="14">
    <location>
        <begin position="514"/>
        <end position="537"/>
    </location>
</feature>
<accession>A0AAN9VN43</accession>
<reference evidence="15 16" key="1">
    <citation type="submission" date="2024-03" db="EMBL/GenBank/DDBJ databases">
        <title>The genome assembly and annotation of the cricket Gryllus longicercus Weissman &amp; Gray.</title>
        <authorList>
            <person name="Szrajer S."/>
            <person name="Gray D."/>
            <person name="Ylla G."/>
        </authorList>
    </citation>
    <scope>NUCLEOTIDE SEQUENCE [LARGE SCALE GENOMIC DNA]</scope>
    <source>
        <strain evidence="15">DAG 2021-001</strain>
        <tissue evidence="15">Whole body minus gut</tissue>
    </source>
</reference>
<keyword evidence="7" id="KW-0325">Glycoprotein</keyword>
<keyword evidence="3" id="KW-0256">Endoplasmic reticulum</keyword>